<feature type="transmembrane region" description="Helical" evidence="12">
    <location>
        <begin position="165"/>
        <end position="183"/>
    </location>
</feature>
<keyword evidence="7" id="KW-0547">Nucleotide-binding</keyword>
<dbReference type="EC" id="2.7.13.3" evidence="3"/>
<feature type="transmembrane region" description="Helical" evidence="12">
    <location>
        <begin position="12"/>
        <end position="31"/>
    </location>
</feature>
<dbReference type="InterPro" id="IPR003661">
    <property type="entry name" value="HisK_dim/P_dom"/>
</dbReference>
<keyword evidence="12" id="KW-0472">Membrane</keyword>
<dbReference type="InterPro" id="IPR003594">
    <property type="entry name" value="HATPase_dom"/>
</dbReference>
<dbReference type="SMART" id="SM00387">
    <property type="entry name" value="HATPase_c"/>
    <property type="match status" value="1"/>
</dbReference>
<evidence type="ECO:0000256" key="12">
    <source>
        <dbReference type="SAM" id="Phobius"/>
    </source>
</evidence>
<name>A0AAE7B4X8_9BACT</name>
<keyword evidence="8 14" id="KW-0418">Kinase</keyword>
<dbReference type="InterPro" id="IPR036097">
    <property type="entry name" value="HisK_dim/P_sf"/>
</dbReference>
<dbReference type="Proteomes" id="UP000502065">
    <property type="component" value="Chromosome"/>
</dbReference>
<dbReference type="Gene3D" id="1.20.5.1040">
    <property type="entry name" value="Sensor protein qsec"/>
    <property type="match status" value="2"/>
</dbReference>
<evidence type="ECO:0000256" key="2">
    <source>
        <dbReference type="ARBA" id="ARBA00004141"/>
    </source>
</evidence>
<dbReference type="KEGG" id="aaqi:AAQM_0732"/>
<evidence type="ECO:0000256" key="9">
    <source>
        <dbReference type="ARBA" id="ARBA00022840"/>
    </source>
</evidence>
<keyword evidence="4" id="KW-0597">Phosphoprotein</keyword>
<proteinExistence type="predicted"/>
<dbReference type="SUPFAM" id="SSF55874">
    <property type="entry name" value="ATPase domain of HSP90 chaperone/DNA topoisomerase II/histidine kinase"/>
    <property type="match status" value="1"/>
</dbReference>
<dbReference type="PANTHER" id="PTHR45436">
    <property type="entry name" value="SENSOR HISTIDINE KINASE YKOH"/>
    <property type="match status" value="1"/>
</dbReference>
<evidence type="ECO:0000256" key="7">
    <source>
        <dbReference type="ARBA" id="ARBA00022741"/>
    </source>
</evidence>
<reference evidence="14 15" key="1">
    <citation type="submission" date="2018-07" db="EMBL/GenBank/DDBJ databases">
        <title>Identification of phenol metabolism pathways in Arcobacter.</title>
        <authorList>
            <person name="Miller W.G."/>
            <person name="Yee E."/>
            <person name="Bono J.L."/>
        </authorList>
    </citation>
    <scope>NUCLEOTIDE SEQUENCE [LARGE SCALE GENOMIC DNA]</scope>
    <source>
        <strain evidence="14 15">W63</strain>
    </source>
</reference>
<keyword evidence="15" id="KW-1185">Reference proteome</keyword>
<dbReference type="CDD" id="cd00082">
    <property type="entry name" value="HisKA"/>
    <property type="match status" value="1"/>
</dbReference>
<keyword evidence="9" id="KW-0067">ATP-binding</keyword>
<dbReference type="Pfam" id="PF02518">
    <property type="entry name" value="HATPase_c"/>
    <property type="match status" value="1"/>
</dbReference>
<accession>A0AAE7B4X8</accession>
<evidence type="ECO:0000256" key="10">
    <source>
        <dbReference type="ARBA" id="ARBA00022989"/>
    </source>
</evidence>
<evidence type="ECO:0000256" key="3">
    <source>
        <dbReference type="ARBA" id="ARBA00012438"/>
    </source>
</evidence>
<feature type="domain" description="Histidine kinase" evidence="13">
    <location>
        <begin position="243"/>
        <end position="449"/>
    </location>
</feature>
<keyword evidence="11" id="KW-0902">Two-component regulatory system</keyword>
<evidence type="ECO:0000259" key="13">
    <source>
        <dbReference type="PROSITE" id="PS50109"/>
    </source>
</evidence>
<evidence type="ECO:0000256" key="11">
    <source>
        <dbReference type="ARBA" id="ARBA00023012"/>
    </source>
</evidence>
<dbReference type="InterPro" id="IPR036890">
    <property type="entry name" value="HATPase_C_sf"/>
</dbReference>
<protein>
    <recommendedName>
        <fullName evidence="3">histidine kinase</fullName>
        <ecNumber evidence="3">2.7.13.3</ecNumber>
    </recommendedName>
</protein>
<keyword evidence="6 12" id="KW-0812">Transmembrane</keyword>
<organism evidence="14 15">
    <name type="scientific">Arcobacter aquimarinus</name>
    <dbReference type="NCBI Taxonomy" id="1315211"/>
    <lineage>
        <taxon>Bacteria</taxon>
        <taxon>Pseudomonadati</taxon>
        <taxon>Campylobacterota</taxon>
        <taxon>Epsilonproteobacteria</taxon>
        <taxon>Campylobacterales</taxon>
        <taxon>Arcobacteraceae</taxon>
        <taxon>Arcobacter</taxon>
    </lineage>
</organism>
<evidence type="ECO:0000313" key="15">
    <source>
        <dbReference type="Proteomes" id="UP000502065"/>
    </source>
</evidence>
<keyword evidence="10 12" id="KW-1133">Transmembrane helix</keyword>
<dbReference type="SMART" id="SM00388">
    <property type="entry name" value="HisKA"/>
    <property type="match status" value="1"/>
</dbReference>
<evidence type="ECO:0000256" key="6">
    <source>
        <dbReference type="ARBA" id="ARBA00022692"/>
    </source>
</evidence>
<evidence type="ECO:0000256" key="1">
    <source>
        <dbReference type="ARBA" id="ARBA00000085"/>
    </source>
</evidence>
<dbReference type="Gene3D" id="3.30.565.10">
    <property type="entry name" value="Histidine kinase-like ATPase, C-terminal domain"/>
    <property type="match status" value="1"/>
</dbReference>
<dbReference type="PANTHER" id="PTHR45436:SF14">
    <property type="entry name" value="SENSOR PROTEIN QSEC"/>
    <property type="match status" value="1"/>
</dbReference>
<dbReference type="Pfam" id="PF00512">
    <property type="entry name" value="HisKA"/>
    <property type="match status" value="1"/>
</dbReference>
<dbReference type="GO" id="GO:0005524">
    <property type="term" value="F:ATP binding"/>
    <property type="evidence" value="ECO:0007669"/>
    <property type="project" value="UniProtKB-KW"/>
</dbReference>
<dbReference type="SUPFAM" id="SSF47384">
    <property type="entry name" value="Homodimeric domain of signal transducing histidine kinase"/>
    <property type="match status" value="1"/>
</dbReference>
<dbReference type="GO" id="GO:0005886">
    <property type="term" value="C:plasma membrane"/>
    <property type="evidence" value="ECO:0007669"/>
    <property type="project" value="TreeGrafter"/>
</dbReference>
<evidence type="ECO:0000313" key="14">
    <source>
        <dbReference type="EMBL" id="QKE25497.1"/>
    </source>
</evidence>
<dbReference type="Gene3D" id="1.10.287.130">
    <property type="match status" value="1"/>
</dbReference>
<dbReference type="GO" id="GO:0000155">
    <property type="term" value="F:phosphorelay sensor kinase activity"/>
    <property type="evidence" value="ECO:0007669"/>
    <property type="project" value="InterPro"/>
</dbReference>
<evidence type="ECO:0000256" key="8">
    <source>
        <dbReference type="ARBA" id="ARBA00022777"/>
    </source>
</evidence>
<comment type="subcellular location">
    <subcellularLocation>
        <location evidence="2">Membrane</location>
        <topology evidence="2">Multi-pass membrane protein</topology>
    </subcellularLocation>
</comment>
<dbReference type="AlphaFoldDB" id="A0AAE7B4X8"/>
<keyword evidence="5" id="KW-0808">Transferase</keyword>
<dbReference type="InterPro" id="IPR005467">
    <property type="entry name" value="His_kinase_dom"/>
</dbReference>
<dbReference type="PROSITE" id="PS50109">
    <property type="entry name" value="HIS_KIN"/>
    <property type="match status" value="1"/>
</dbReference>
<sequence>MKNLSLRLRLSFILLSLFIITSLITTSISMYKTKESLTELFDTQLYYFAQRVSTSNIDILLDSSSSNFIKDESKIVEKYMSVDDDALTFSIFSIKGDILYTDGEDSKYFSFNHSILNSNEGILFEENKKFRIIWMLSSDKKFVVVVAQEKEFINDLILDILEDLIYPWLFILPFLIISLLVLITKELKPLNKLSKTLSLKDANDNLTLDENTTKELKPVVKSLNSLFFKIKTMIEKERRFISNAAHELKTPLAALKIQAEVAKLSIDDKESLLKSLDNIEIGVNRATRLIEQLLALSRIESINEFDNLSLINWTEIINSNLKELEFKAKEKNISINFLHKNEIKSIKGEPIILSLLIRNLLDNAIKYNENNTNIRIELEKNHLIIQDNGKGINPLILKNIGERFVRPAGEKQIGSGLGFSIVQQIGKLHNLRLNFENIIPNGFKITIYW</sequence>
<comment type="catalytic activity">
    <reaction evidence="1">
        <text>ATP + protein L-histidine = ADP + protein N-phospho-L-histidine.</text>
        <dbReference type="EC" id="2.7.13.3"/>
    </reaction>
</comment>
<dbReference type="InterPro" id="IPR050428">
    <property type="entry name" value="TCS_sensor_his_kinase"/>
</dbReference>
<evidence type="ECO:0000256" key="4">
    <source>
        <dbReference type="ARBA" id="ARBA00022553"/>
    </source>
</evidence>
<evidence type="ECO:0000256" key="5">
    <source>
        <dbReference type="ARBA" id="ARBA00022679"/>
    </source>
</evidence>
<dbReference type="RefSeq" id="WP_129096261.1">
    <property type="nucleotide sequence ID" value="NZ_CBCSAE010000001.1"/>
</dbReference>
<gene>
    <name evidence="14" type="ORF">AAQM_0732</name>
</gene>
<dbReference type="EMBL" id="CP030944">
    <property type="protein sequence ID" value="QKE25497.1"/>
    <property type="molecule type" value="Genomic_DNA"/>
</dbReference>